<name>A0ABD4TB43_9CYAN</name>
<dbReference type="PANTHER" id="PTHR30558">
    <property type="entry name" value="EXBD MEMBRANE COMPONENT OF PMF-DRIVEN MACROMOLECULE IMPORT SYSTEM"/>
    <property type="match status" value="1"/>
</dbReference>
<sequence length="136" mass="14921">MRLNRSTHRSSTVNLVPMMDVLMTVLTFFVILSMSLSAPQIADIQLPRNVPGKADPSEKITPLMLGLDAQGQIIQGNQVMESAELVKLVQTYFQKQSNGKVLLVADRTLSYGKVTQVLQGLRRLGATEVSLAVQPE</sequence>
<dbReference type="Pfam" id="PF02472">
    <property type="entry name" value="ExbD"/>
    <property type="match status" value="1"/>
</dbReference>
<comment type="subcellular location">
    <subcellularLocation>
        <location evidence="1">Cell membrane</location>
        <topology evidence="1">Single-pass membrane protein</topology>
    </subcellularLocation>
    <subcellularLocation>
        <location evidence="7">Cell membrane</location>
        <topology evidence="7">Single-pass type II membrane protein</topology>
    </subcellularLocation>
</comment>
<dbReference type="AlphaFoldDB" id="A0ABD4TB43"/>
<evidence type="ECO:0000256" key="3">
    <source>
        <dbReference type="ARBA" id="ARBA00022475"/>
    </source>
</evidence>
<gene>
    <name evidence="8" type="ORF">QQ91_0020835</name>
</gene>
<dbReference type="Gene3D" id="3.30.420.270">
    <property type="match status" value="1"/>
</dbReference>
<keyword evidence="5" id="KW-1133">Transmembrane helix</keyword>
<evidence type="ECO:0000256" key="1">
    <source>
        <dbReference type="ARBA" id="ARBA00004162"/>
    </source>
</evidence>
<comment type="caution">
    <text evidence="8">The sequence shown here is derived from an EMBL/GenBank/DDBJ whole genome shotgun (WGS) entry which is preliminary data.</text>
</comment>
<organism evidence="8 9">
    <name type="scientific">Lyngbya confervoides BDU141951</name>
    <dbReference type="NCBI Taxonomy" id="1574623"/>
    <lineage>
        <taxon>Bacteria</taxon>
        <taxon>Bacillati</taxon>
        <taxon>Cyanobacteriota</taxon>
        <taxon>Cyanophyceae</taxon>
        <taxon>Oscillatoriophycideae</taxon>
        <taxon>Oscillatoriales</taxon>
        <taxon>Microcoleaceae</taxon>
        <taxon>Lyngbya</taxon>
    </lineage>
</organism>
<keyword evidence="6" id="KW-0472">Membrane</keyword>
<dbReference type="EMBL" id="JTHE03000119">
    <property type="protein sequence ID" value="MCM1985265.1"/>
    <property type="molecule type" value="Genomic_DNA"/>
</dbReference>
<dbReference type="RefSeq" id="WP_166283630.1">
    <property type="nucleotide sequence ID" value="NZ_JTHE03000119.1"/>
</dbReference>
<geneLocation type="plasmid" evidence="8">
    <name>unnamed9</name>
</geneLocation>
<evidence type="ECO:0000313" key="8">
    <source>
        <dbReference type="EMBL" id="MCM1985265.1"/>
    </source>
</evidence>
<evidence type="ECO:0000256" key="2">
    <source>
        <dbReference type="ARBA" id="ARBA00005811"/>
    </source>
</evidence>
<reference evidence="8 9" key="1">
    <citation type="journal article" date="2015" name="Genome Announc.">
        <title>Draft Genome Sequence of Filamentous Marine Cyanobacterium Lyngbya confervoides Strain BDU141951.</title>
        <authorList>
            <person name="Chandrababunaidu M.M."/>
            <person name="Sen D."/>
            <person name="Tripathy S."/>
        </authorList>
    </citation>
    <scope>NUCLEOTIDE SEQUENCE [LARGE SCALE GENOMIC DNA]</scope>
    <source>
        <strain evidence="8 9">BDU141951</strain>
    </source>
</reference>
<evidence type="ECO:0000256" key="6">
    <source>
        <dbReference type="ARBA" id="ARBA00023136"/>
    </source>
</evidence>
<evidence type="ECO:0000256" key="5">
    <source>
        <dbReference type="ARBA" id="ARBA00022989"/>
    </source>
</evidence>
<evidence type="ECO:0000256" key="4">
    <source>
        <dbReference type="ARBA" id="ARBA00022692"/>
    </source>
</evidence>
<evidence type="ECO:0000256" key="7">
    <source>
        <dbReference type="RuleBase" id="RU003879"/>
    </source>
</evidence>
<keyword evidence="8" id="KW-0614">Plasmid</keyword>
<accession>A0ABD4TB43</accession>
<keyword evidence="7" id="KW-0813">Transport</keyword>
<dbReference type="InterPro" id="IPR003400">
    <property type="entry name" value="ExbD"/>
</dbReference>
<comment type="similarity">
    <text evidence="2 7">Belongs to the ExbD/TolR family.</text>
</comment>
<dbReference type="PANTHER" id="PTHR30558:SF3">
    <property type="entry name" value="BIOPOLYMER TRANSPORT PROTEIN EXBD-RELATED"/>
    <property type="match status" value="1"/>
</dbReference>
<proteinExistence type="inferred from homology"/>
<keyword evidence="3" id="KW-1003">Cell membrane</keyword>
<keyword evidence="4 7" id="KW-0812">Transmembrane</keyword>
<dbReference type="GO" id="GO:0015031">
    <property type="term" value="P:protein transport"/>
    <property type="evidence" value="ECO:0007669"/>
    <property type="project" value="UniProtKB-KW"/>
</dbReference>
<evidence type="ECO:0000313" key="9">
    <source>
        <dbReference type="Proteomes" id="UP000031561"/>
    </source>
</evidence>
<keyword evidence="7" id="KW-0653">Protein transport</keyword>
<keyword evidence="9" id="KW-1185">Reference proteome</keyword>
<protein>
    <submittedName>
        <fullName evidence="8">Biopolymer transporter ExbD</fullName>
    </submittedName>
</protein>
<dbReference type="GO" id="GO:0005886">
    <property type="term" value="C:plasma membrane"/>
    <property type="evidence" value="ECO:0007669"/>
    <property type="project" value="UniProtKB-SubCell"/>
</dbReference>
<dbReference type="Proteomes" id="UP000031561">
    <property type="component" value="Unassembled WGS sequence"/>
</dbReference>